<evidence type="ECO:0000256" key="1">
    <source>
        <dbReference type="SAM" id="MobiDB-lite"/>
    </source>
</evidence>
<keyword evidence="2" id="KW-0812">Transmembrane</keyword>
<sequence length="84" mass="9150">MESTRNNGDDASKGDESKQESITIGDVAAAGLAIAGLVIAGGIAWAFGSSGDRKTMKAPGRDHRMYRDDFQRDPSDYFRNLRKK</sequence>
<feature type="region of interest" description="Disordered" evidence="1">
    <location>
        <begin position="1"/>
        <end position="21"/>
    </location>
</feature>
<dbReference type="InterPro" id="IPR039926">
    <property type="entry name" value="Egg_app_1"/>
</dbReference>
<evidence type="ECO:0000313" key="4">
    <source>
        <dbReference type="EMBL" id="PKI42133.1"/>
    </source>
</evidence>
<protein>
    <submittedName>
        <fullName evidence="3">Uncharacterized protein</fullName>
    </submittedName>
</protein>
<accession>A0A218VVH1</accession>
<evidence type="ECO:0000313" key="3">
    <source>
        <dbReference type="EMBL" id="OWM64011.1"/>
    </source>
</evidence>
<evidence type="ECO:0000313" key="6">
    <source>
        <dbReference type="Proteomes" id="UP000233551"/>
    </source>
</evidence>
<dbReference type="AlphaFoldDB" id="A0A218VVH1"/>
<feature type="transmembrane region" description="Helical" evidence="2">
    <location>
        <begin position="27"/>
        <end position="47"/>
    </location>
</feature>
<evidence type="ECO:0000256" key="2">
    <source>
        <dbReference type="SAM" id="Phobius"/>
    </source>
</evidence>
<keyword evidence="2" id="KW-1133">Transmembrane helix</keyword>
<dbReference type="Proteomes" id="UP000233551">
    <property type="component" value="Unassembled WGS sequence"/>
</dbReference>
<comment type="caution">
    <text evidence="3">The sequence shown here is derived from an EMBL/GenBank/DDBJ whole genome shotgun (WGS) entry which is preliminary data.</text>
</comment>
<evidence type="ECO:0000313" key="5">
    <source>
        <dbReference type="Proteomes" id="UP000197138"/>
    </source>
</evidence>
<proteinExistence type="predicted"/>
<name>A0A218VVH1_PUNGR</name>
<reference evidence="3" key="2">
    <citation type="submission" date="2017-06" db="EMBL/GenBank/DDBJ databases">
        <title>The pomegranate genome and the genomics of punicalagin biosynthesis.</title>
        <authorList>
            <person name="Xu C."/>
        </authorList>
    </citation>
    <scope>NUCLEOTIDE SEQUENCE [LARGE SCALE GENOMIC DNA]</scope>
    <source>
        <tissue evidence="3">Fresh leaf</tissue>
    </source>
</reference>
<feature type="compositionally biased region" description="Basic and acidic residues" evidence="1">
    <location>
        <begin position="7"/>
        <end position="19"/>
    </location>
</feature>
<keyword evidence="2" id="KW-0472">Membrane</keyword>
<gene>
    <name evidence="3" type="ORF">CDL15_Pgr006381</name>
    <name evidence="4" type="ORF">CRG98_037475</name>
</gene>
<dbReference type="PANTHER" id="PTHR33333">
    <property type="entry name" value="ERYTHROCYTE MEMBRANE PROTEIN 1-LIKE"/>
    <property type="match status" value="1"/>
</dbReference>
<keyword evidence="6" id="KW-1185">Reference proteome</keyword>
<reference evidence="4 6" key="3">
    <citation type="submission" date="2017-11" db="EMBL/GenBank/DDBJ databases">
        <title>De-novo sequencing of pomegranate (Punica granatum L.) genome.</title>
        <authorList>
            <person name="Akparov Z."/>
            <person name="Amiraslanov A."/>
            <person name="Hajiyeva S."/>
            <person name="Abbasov M."/>
            <person name="Kaur K."/>
            <person name="Hamwieh A."/>
            <person name="Solovyev V."/>
            <person name="Salamov A."/>
            <person name="Braich B."/>
            <person name="Kosarev P."/>
            <person name="Mahmoud A."/>
            <person name="Hajiyev E."/>
            <person name="Babayeva S."/>
            <person name="Izzatullayeva V."/>
            <person name="Mammadov A."/>
            <person name="Mammadov A."/>
            <person name="Sharifova S."/>
            <person name="Ojaghi J."/>
            <person name="Eynullazada K."/>
            <person name="Bayramov B."/>
            <person name="Abdulazimova A."/>
            <person name="Shahmuradov I."/>
        </authorList>
    </citation>
    <scope>NUCLEOTIDE SEQUENCE [LARGE SCALE GENOMIC DNA]</scope>
    <source>
        <strain evidence="4">AG2017</strain>
        <strain evidence="6">cv. AG2017</strain>
        <tissue evidence="4">Leaf</tissue>
    </source>
</reference>
<dbReference type="EMBL" id="MTKT01005821">
    <property type="protein sequence ID" value="OWM64011.1"/>
    <property type="molecule type" value="Genomic_DNA"/>
</dbReference>
<organism evidence="3 5">
    <name type="scientific">Punica granatum</name>
    <name type="common">Pomegranate</name>
    <dbReference type="NCBI Taxonomy" id="22663"/>
    <lineage>
        <taxon>Eukaryota</taxon>
        <taxon>Viridiplantae</taxon>
        <taxon>Streptophyta</taxon>
        <taxon>Embryophyta</taxon>
        <taxon>Tracheophyta</taxon>
        <taxon>Spermatophyta</taxon>
        <taxon>Magnoliopsida</taxon>
        <taxon>eudicotyledons</taxon>
        <taxon>Gunneridae</taxon>
        <taxon>Pentapetalae</taxon>
        <taxon>rosids</taxon>
        <taxon>malvids</taxon>
        <taxon>Myrtales</taxon>
        <taxon>Lythraceae</taxon>
        <taxon>Punica</taxon>
    </lineage>
</organism>
<reference evidence="5" key="1">
    <citation type="journal article" date="2017" name="Plant J.">
        <title>The pomegranate (Punica granatum L.) genome and the genomics of punicalagin biosynthesis.</title>
        <authorList>
            <person name="Qin G."/>
            <person name="Xu C."/>
            <person name="Ming R."/>
            <person name="Tang H."/>
            <person name="Guyot R."/>
            <person name="Kramer E.M."/>
            <person name="Hu Y."/>
            <person name="Yi X."/>
            <person name="Qi Y."/>
            <person name="Xu X."/>
            <person name="Gao Z."/>
            <person name="Pan H."/>
            <person name="Jian J."/>
            <person name="Tian Y."/>
            <person name="Yue Z."/>
            <person name="Xu Y."/>
        </authorList>
    </citation>
    <scope>NUCLEOTIDE SEQUENCE [LARGE SCALE GENOMIC DNA]</scope>
    <source>
        <strain evidence="5">cv. Dabenzi</strain>
    </source>
</reference>
<dbReference type="PANTHER" id="PTHR33333:SF44">
    <property type="entry name" value="SECRETED PROTEIN"/>
    <property type="match status" value="1"/>
</dbReference>
<dbReference type="EMBL" id="PGOL01003228">
    <property type="protein sequence ID" value="PKI42133.1"/>
    <property type="molecule type" value="Genomic_DNA"/>
</dbReference>
<dbReference type="Proteomes" id="UP000197138">
    <property type="component" value="Unassembled WGS sequence"/>
</dbReference>